<dbReference type="eggNOG" id="COG4454">
    <property type="taxonomic scope" value="Bacteria"/>
</dbReference>
<evidence type="ECO:0008006" key="4">
    <source>
        <dbReference type="Google" id="ProtNLM"/>
    </source>
</evidence>
<feature type="transmembrane region" description="Helical" evidence="1">
    <location>
        <begin position="29"/>
        <end position="52"/>
    </location>
</feature>
<protein>
    <recommendedName>
        <fullName evidence="4">Permease</fullName>
    </recommendedName>
</protein>
<feature type="transmembrane region" description="Helical" evidence="1">
    <location>
        <begin position="113"/>
        <end position="132"/>
    </location>
</feature>
<keyword evidence="1" id="KW-0812">Transmembrane</keyword>
<keyword evidence="1" id="KW-0472">Membrane</keyword>
<keyword evidence="3" id="KW-1185">Reference proteome</keyword>
<dbReference type="STRING" id="1385514.N782_15110"/>
<keyword evidence="1" id="KW-1133">Transmembrane helix</keyword>
<dbReference type="AlphaFoldDB" id="A0A0A2TFF5"/>
<proteinExistence type="predicted"/>
<comment type="caution">
    <text evidence="2">The sequence shown here is derived from an EMBL/GenBank/DDBJ whole genome shotgun (WGS) entry which is preliminary data.</text>
</comment>
<accession>A0A0A2TFF5</accession>
<gene>
    <name evidence="2" type="ORF">N782_15110</name>
</gene>
<dbReference type="Proteomes" id="UP000030147">
    <property type="component" value="Unassembled WGS sequence"/>
</dbReference>
<feature type="transmembrane region" description="Helical" evidence="1">
    <location>
        <begin position="58"/>
        <end position="78"/>
    </location>
</feature>
<feature type="transmembrane region" description="Helical" evidence="1">
    <location>
        <begin position="6"/>
        <end position="22"/>
    </location>
</feature>
<evidence type="ECO:0000313" key="3">
    <source>
        <dbReference type="Proteomes" id="UP000030147"/>
    </source>
</evidence>
<sequence length="169" mass="18520">MLVTIFTIVLLWGIVVITTLRYKEEISIMTGMVISMTIGMLIGITAGTIVALHLHNDMFLSTFIGMGIGIIVGVVAGIPIHMVAVMDGMVSGAMGGMMGAMLGAMIMPEHGDLTIRLLLLFYSVSLCVLLYLMDYEIGHTRKKLFHNPIIMTIALGFFFYVYRMLGPIL</sequence>
<reference evidence="2 3" key="1">
    <citation type="journal article" date="2015" name="Stand. Genomic Sci.">
        <title>High quality draft genome sequence of the moderately halophilic bacterium Pontibacillus yanchengensis Y32(T) and comparison among Pontibacillus genomes.</title>
        <authorList>
            <person name="Huang J."/>
            <person name="Qiao Z.X."/>
            <person name="Tang J.W."/>
            <person name="Wang G."/>
        </authorList>
    </citation>
    <scope>NUCLEOTIDE SEQUENCE [LARGE SCALE GENOMIC DNA]</scope>
    <source>
        <strain evidence="2 3">Y32</strain>
    </source>
</reference>
<feature type="transmembrane region" description="Helical" evidence="1">
    <location>
        <begin position="144"/>
        <end position="162"/>
    </location>
</feature>
<name>A0A0A2TFF5_9BACI</name>
<dbReference type="EMBL" id="AVBF01000003">
    <property type="protein sequence ID" value="KGP74284.1"/>
    <property type="molecule type" value="Genomic_DNA"/>
</dbReference>
<organism evidence="2 3">
    <name type="scientific">Pontibacillus yanchengensis Y32</name>
    <dbReference type="NCBI Taxonomy" id="1385514"/>
    <lineage>
        <taxon>Bacteria</taxon>
        <taxon>Bacillati</taxon>
        <taxon>Bacillota</taxon>
        <taxon>Bacilli</taxon>
        <taxon>Bacillales</taxon>
        <taxon>Bacillaceae</taxon>
        <taxon>Pontibacillus</taxon>
    </lineage>
</organism>
<evidence type="ECO:0000313" key="2">
    <source>
        <dbReference type="EMBL" id="KGP74284.1"/>
    </source>
</evidence>
<evidence type="ECO:0000256" key="1">
    <source>
        <dbReference type="SAM" id="Phobius"/>
    </source>
</evidence>